<keyword evidence="5" id="KW-0256">Endoplasmic reticulum</keyword>
<dbReference type="PROSITE" id="PS50005">
    <property type="entry name" value="TPR"/>
    <property type="match status" value="2"/>
</dbReference>
<evidence type="ECO:0000256" key="4">
    <source>
        <dbReference type="ARBA" id="ARBA00022803"/>
    </source>
</evidence>
<dbReference type="Pfam" id="PF00226">
    <property type="entry name" value="DnaJ"/>
    <property type="match status" value="1"/>
</dbReference>
<comment type="subcellular location">
    <subcellularLocation>
        <location evidence="1">Endoplasmic reticulum lumen</location>
    </subcellularLocation>
</comment>
<reference evidence="11" key="1">
    <citation type="submission" date="2022-07" db="EMBL/GenBank/DDBJ databases">
        <title>Draft genome sequence of Zalerion maritima ATCC 34329, a (micro)plastics degrading marine fungus.</title>
        <authorList>
            <person name="Paco A."/>
            <person name="Goncalves M.F.M."/>
            <person name="Rocha-Santos T.A.P."/>
            <person name="Alves A."/>
        </authorList>
    </citation>
    <scope>NUCLEOTIDE SEQUENCE</scope>
    <source>
        <strain evidence="11">ATCC 34329</strain>
    </source>
</reference>
<dbReference type="SMART" id="SM00271">
    <property type="entry name" value="DnaJ"/>
    <property type="match status" value="1"/>
</dbReference>
<feature type="repeat" description="TPR" evidence="7">
    <location>
        <begin position="29"/>
        <end position="62"/>
    </location>
</feature>
<evidence type="ECO:0000256" key="2">
    <source>
        <dbReference type="ARBA" id="ARBA00022729"/>
    </source>
</evidence>
<dbReference type="AlphaFoldDB" id="A0AAD5RWU5"/>
<feature type="region of interest" description="Disordered" evidence="8">
    <location>
        <begin position="425"/>
        <end position="445"/>
    </location>
</feature>
<dbReference type="PRINTS" id="PR00625">
    <property type="entry name" value="JDOMAIN"/>
</dbReference>
<dbReference type="SUPFAM" id="SSF46565">
    <property type="entry name" value="Chaperone J-domain"/>
    <property type="match status" value="1"/>
</dbReference>
<keyword evidence="4 7" id="KW-0802">TPR repeat</keyword>
<comment type="caution">
    <text evidence="11">The sequence shown here is derived from an EMBL/GenBank/DDBJ whole genome shotgun (WGS) entry which is preliminary data.</text>
</comment>
<evidence type="ECO:0000256" key="8">
    <source>
        <dbReference type="SAM" id="MobiDB-lite"/>
    </source>
</evidence>
<dbReference type="GO" id="GO:0005788">
    <property type="term" value="C:endoplasmic reticulum lumen"/>
    <property type="evidence" value="ECO:0007669"/>
    <property type="project" value="UniProtKB-SubCell"/>
</dbReference>
<evidence type="ECO:0000256" key="1">
    <source>
        <dbReference type="ARBA" id="ARBA00004319"/>
    </source>
</evidence>
<name>A0AAD5RWU5_9PEZI</name>
<dbReference type="Gene3D" id="1.25.40.10">
    <property type="entry name" value="Tetratricopeptide repeat domain"/>
    <property type="match status" value="1"/>
</dbReference>
<feature type="repeat" description="TPR" evidence="7">
    <location>
        <begin position="63"/>
        <end position="96"/>
    </location>
</feature>
<sequence>MRIWFATLAFAASCVTAISYQDIPSDLPVSSLLSSAQIHLSKGETSDALVYYDAAIAKDPSNYLTYFKRATTFLSLGRTNQATDDFNEVLSLKPGFEGAHAQLGKIRSRVADWDGAAKEYQNAGKGKGTEMDQLLEAQGAARLAVEAEKAGNWEECSHQATAAIMVANRAVSLRQLRSKCKIASGDILQGVNDLQHVLQMRPGDTTPHVTISATLFYAMGDSQQGLAQVRKCLQSDPDNKLCKRLMKAMKAVDKMEQKTNKLFEKGHFSSGVKNLAPSMDGSEKGLIAEAKEQVAELKKEGYIPENAPSLTLGRLVGMACKAYYRSNSKAKAAEYCPQALDLDENFTYGLLQKAKKQIEEDLFDAAINTLQKAQEASNEEKDTKIINEALHEAQMALKRSKNKDYYKIIGVSRDADDRQIKSAYRKLSKQHHPDKAHTHGLSKEAAEKKMAEINQAYEYLSNPDERAKIDRGEDPADPQSGGNPFQGSPFGPGGGFQQQMYRQGGGGGGGGGQQFKFQWGGQGFPGGGGGGGPFGFGG</sequence>
<evidence type="ECO:0000256" key="6">
    <source>
        <dbReference type="ARBA" id="ARBA00073740"/>
    </source>
</evidence>
<dbReference type="GO" id="GO:0051787">
    <property type="term" value="F:misfolded protein binding"/>
    <property type="evidence" value="ECO:0007669"/>
    <property type="project" value="TreeGrafter"/>
</dbReference>
<dbReference type="InterPro" id="IPR001623">
    <property type="entry name" value="DnaJ_domain"/>
</dbReference>
<dbReference type="SUPFAM" id="SSF48452">
    <property type="entry name" value="TPR-like"/>
    <property type="match status" value="3"/>
</dbReference>
<keyword evidence="3" id="KW-0677">Repeat</keyword>
<dbReference type="InterPro" id="IPR036869">
    <property type="entry name" value="J_dom_sf"/>
</dbReference>
<accession>A0AAD5RWU5</accession>
<evidence type="ECO:0000256" key="9">
    <source>
        <dbReference type="SAM" id="SignalP"/>
    </source>
</evidence>
<feature type="compositionally biased region" description="Low complexity" evidence="8">
    <location>
        <begin position="480"/>
        <end position="489"/>
    </location>
</feature>
<dbReference type="InterPro" id="IPR011990">
    <property type="entry name" value="TPR-like_helical_dom_sf"/>
</dbReference>
<feature type="domain" description="J" evidence="10">
    <location>
        <begin position="404"/>
        <end position="473"/>
    </location>
</feature>
<evidence type="ECO:0000259" key="10">
    <source>
        <dbReference type="PROSITE" id="PS50076"/>
    </source>
</evidence>
<feature type="compositionally biased region" description="Gly residues" evidence="8">
    <location>
        <begin position="503"/>
        <end position="513"/>
    </location>
</feature>
<evidence type="ECO:0000313" key="12">
    <source>
        <dbReference type="Proteomes" id="UP001201980"/>
    </source>
</evidence>
<evidence type="ECO:0000256" key="5">
    <source>
        <dbReference type="ARBA" id="ARBA00022824"/>
    </source>
</evidence>
<dbReference type="PROSITE" id="PS50076">
    <property type="entry name" value="DNAJ_2"/>
    <property type="match status" value="1"/>
</dbReference>
<dbReference type="FunFam" id="1.25.40.10:FF:000224">
    <property type="entry name" value="DnaJ and TPR domain protein"/>
    <property type="match status" value="1"/>
</dbReference>
<evidence type="ECO:0000313" key="11">
    <source>
        <dbReference type="EMBL" id="KAJ2904648.1"/>
    </source>
</evidence>
<feature type="region of interest" description="Disordered" evidence="8">
    <location>
        <begin position="467"/>
        <end position="538"/>
    </location>
</feature>
<dbReference type="PANTHER" id="PTHR44140:SF2">
    <property type="entry name" value="LD25575P"/>
    <property type="match status" value="1"/>
</dbReference>
<dbReference type="Proteomes" id="UP001201980">
    <property type="component" value="Unassembled WGS sequence"/>
</dbReference>
<dbReference type="InterPro" id="IPR051727">
    <property type="entry name" value="DnaJ_C3_Co-chaperones"/>
</dbReference>
<proteinExistence type="predicted"/>
<organism evidence="11 12">
    <name type="scientific">Zalerion maritima</name>
    <dbReference type="NCBI Taxonomy" id="339359"/>
    <lineage>
        <taxon>Eukaryota</taxon>
        <taxon>Fungi</taxon>
        <taxon>Dikarya</taxon>
        <taxon>Ascomycota</taxon>
        <taxon>Pezizomycotina</taxon>
        <taxon>Sordariomycetes</taxon>
        <taxon>Lulworthiomycetidae</taxon>
        <taxon>Lulworthiales</taxon>
        <taxon>Lulworthiaceae</taxon>
        <taxon>Zalerion</taxon>
    </lineage>
</organism>
<dbReference type="SMART" id="SM00028">
    <property type="entry name" value="TPR"/>
    <property type="match status" value="4"/>
</dbReference>
<evidence type="ECO:0000256" key="7">
    <source>
        <dbReference type="PROSITE-ProRule" id="PRU00339"/>
    </source>
</evidence>
<evidence type="ECO:0000256" key="3">
    <source>
        <dbReference type="ARBA" id="ARBA00022737"/>
    </source>
</evidence>
<dbReference type="Gene3D" id="1.10.287.110">
    <property type="entry name" value="DnaJ domain"/>
    <property type="match status" value="1"/>
</dbReference>
<feature type="compositionally biased region" description="Gly residues" evidence="8">
    <location>
        <begin position="520"/>
        <end position="538"/>
    </location>
</feature>
<dbReference type="GO" id="GO:0034975">
    <property type="term" value="P:protein folding in endoplasmic reticulum"/>
    <property type="evidence" value="ECO:0007669"/>
    <property type="project" value="TreeGrafter"/>
</dbReference>
<keyword evidence="12" id="KW-1185">Reference proteome</keyword>
<gene>
    <name evidence="11" type="ORF">MKZ38_007484</name>
</gene>
<feature type="signal peptide" evidence="9">
    <location>
        <begin position="1"/>
        <end position="17"/>
    </location>
</feature>
<dbReference type="Pfam" id="PF13181">
    <property type="entry name" value="TPR_8"/>
    <property type="match status" value="1"/>
</dbReference>
<dbReference type="PANTHER" id="PTHR44140">
    <property type="entry name" value="LD25575P"/>
    <property type="match status" value="1"/>
</dbReference>
<feature type="chain" id="PRO_5042232205" description="Tetratricopeptide repeat and J domain-containing co-chaperone DNJ1" evidence="9">
    <location>
        <begin position="18"/>
        <end position="538"/>
    </location>
</feature>
<dbReference type="CDD" id="cd06257">
    <property type="entry name" value="DnaJ"/>
    <property type="match status" value="1"/>
</dbReference>
<protein>
    <recommendedName>
        <fullName evidence="6">Tetratricopeptide repeat and J domain-containing co-chaperone DNJ1</fullName>
    </recommendedName>
</protein>
<dbReference type="GO" id="GO:0051087">
    <property type="term" value="F:protein-folding chaperone binding"/>
    <property type="evidence" value="ECO:0007669"/>
    <property type="project" value="TreeGrafter"/>
</dbReference>
<feature type="compositionally biased region" description="Basic and acidic residues" evidence="8">
    <location>
        <begin position="431"/>
        <end position="445"/>
    </location>
</feature>
<keyword evidence="2 9" id="KW-0732">Signal</keyword>
<dbReference type="InterPro" id="IPR019734">
    <property type="entry name" value="TPR_rpt"/>
</dbReference>
<dbReference type="EMBL" id="JAKWBI020000048">
    <property type="protein sequence ID" value="KAJ2904648.1"/>
    <property type="molecule type" value="Genomic_DNA"/>
</dbReference>